<dbReference type="InterPro" id="IPR034291">
    <property type="entry name" value="TMP_synthase"/>
</dbReference>
<dbReference type="UniPathway" id="UPA00060">
    <property type="reaction ID" value="UER00141"/>
</dbReference>
<dbReference type="Pfam" id="PF02581">
    <property type="entry name" value="TMP-TENI"/>
    <property type="match status" value="1"/>
</dbReference>
<dbReference type="NCBIfam" id="TIGR00693">
    <property type="entry name" value="thiE"/>
    <property type="match status" value="1"/>
</dbReference>
<keyword evidence="4 9" id="KW-0460">Magnesium</keyword>
<comment type="catalytic activity">
    <reaction evidence="6 9 10">
        <text>4-methyl-5-(2-phosphooxyethyl)-thiazole + 4-amino-2-methyl-5-(diphosphooxymethyl)pyrimidine + H(+) = thiamine phosphate + diphosphate</text>
        <dbReference type="Rhea" id="RHEA:22328"/>
        <dbReference type="ChEBI" id="CHEBI:15378"/>
        <dbReference type="ChEBI" id="CHEBI:33019"/>
        <dbReference type="ChEBI" id="CHEBI:37575"/>
        <dbReference type="ChEBI" id="CHEBI:57841"/>
        <dbReference type="ChEBI" id="CHEBI:58296"/>
        <dbReference type="EC" id="2.5.1.3"/>
    </reaction>
</comment>
<dbReference type="EMBL" id="CP013189">
    <property type="protein sequence ID" value="ALO47127.1"/>
    <property type="molecule type" value="Genomic_DNA"/>
</dbReference>
<evidence type="ECO:0000256" key="9">
    <source>
        <dbReference type="HAMAP-Rule" id="MF_00097"/>
    </source>
</evidence>
<dbReference type="EC" id="2.5.1.3" evidence="9"/>
<keyword evidence="5 9" id="KW-0784">Thiamine biosynthesis</keyword>
<comment type="catalytic activity">
    <reaction evidence="7 9 10">
        <text>2-(2-carboxy-4-methylthiazol-5-yl)ethyl phosphate + 4-amino-2-methyl-5-(diphosphooxymethyl)pyrimidine + 2 H(+) = thiamine phosphate + CO2 + diphosphate</text>
        <dbReference type="Rhea" id="RHEA:47848"/>
        <dbReference type="ChEBI" id="CHEBI:15378"/>
        <dbReference type="ChEBI" id="CHEBI:16526"/>
        <dbReference type="ChEBI" id="CHEBI:33019"/>
        <dbReference type="ChEBI" id="CHEBI:37575"/>
        <dbReference type="ChEBI" id="CHEBI:57841"/>
        <dbReference type="ChEBI" id="CHEBI:62890"/>
        <dbReference type="EC" id="2.5.1.3"/>
    </reaction>
</comment>
<dbReference type="GO" id="GO:0004789">
    <property type="term" value="F:thiamine-phosphate diphosphorylase activity"/>
    <property type="evidence" value="ECO:0007669"/>
    <property type="project" value="UniProtKB-UniRule"/>
</dbReference>
<evidence type="ECO:0000256" key="4">
    <source>
        <dbReference type="ARBA" id="ARBA00022842"/>
    </source>
</evidence>
<comment type="similarity">
    <text evidence="9 10">Belongs to the thiamine-phosphate synthase family.</text>
</comment>
<reference evidence="14 15" key="1">
    <citation type="submission" date="2015-11" db="EMBL/GenBank/DDBJ databases">
        <authorList>
            <person name="Zhang Y."/>
            <person name="Guo Z."/>
        </authorList>
    </citation>
    <scope>NUCLEOTIDE SEQUENCE [LARGE SCALE GENOMIC DNA]</scope>
    <source>
        <strain evidence="14 15">KCTC 32221</strain>
    </source>
</reference>
<dbReference type="PANTHER" id="PTHR20857">
    <property type="entry name" value="THIAMINE-PHOSPHATE PYROPHOSPHORYLASE"/>
    <property type="match status" value="1"/>
</dbReference>
<dbReference type="STRING" id="1249552.PS2015_2493"/>
<evidence type="ECO:0000256" key="11">
    <source>
        <dbReference type="RuleBase" id="RU004253"/>
    </source>
</evidence>
<dbReference type="PANTHER" id="PTHR20857:SF15">
    <property type="entry name" value="THIAMINE-PHOSPHATE SYNTHASE"/>
    <property type="match status" value="1"/>
</dbReference>
<sequence>MTRHSDNPQTTQTKERHRELNPHHPLRGVYAITNEHLQRGGDLINAVEQALVGGAALIQYRNKTASFADKVNEAAQLKSLCQTYGARLLINDDIDLCQAVDADGVHLGQSDTGLLDARERLGARAIIGISCHNSDELVQQAVRNHADYIALGRFFPSLTKPGAPPATLMDLQRIRAMTTLPIVAIGGVSAENGALLVEHGANMLAAINYIFSADDISNRVHALNNLFKARQF</sequence>
<dbReference type="GO" id="GO:0005737">
    <property type="term" value="C:cytoplasm"/>
    <property type="evidence" value="ECO:0007669"/>
    <property type="project" value="TreeGrafter"/>
</dbReference>
<evidence type="ECO:0000256" key="7">
    <source>
        <dbReference type="ARBA" id="ARBA00047851"/>
    </source>
</evidence>
<feature type="binding site" evidence="9">
    <location>
        <position position="160"/>
    </location>
    <ligand>
        <name>4-amino-2-methyl-5-(diphosphooxymethyl)pyrimidine</name>
        <dbReference type="ChEBI" id="CHEBI:57841"/>
    </ligand>
</feature>
<dbReference type="OrthoDB" id="9789949at2"/>
<evidence type="ECO:0000256" key="8">
    <source>
        <dbReference type="ARBA" id="ARBA00047883"/>
    </source>
</evidence>
<dbReference type="Gene3D" id="3.20.20.70">
    <property type="entry name" value="Aldolase class I"/>
    <property type="match status" value="1"/>
</dbReference>
<keyword evidence="15" id="KW-1185">Reference proteome</keyword>
<protein>
    <recommendedName>
        <fullName evidence="9">Thiamine-phosphate synthase</fullName>
        <shortName evidence="9">TP synthase</shortName>
        <shortName evidence="9">TPS</shortName>
        <ecNumber evidence="9">2.5.1.3</ecNumber>
    </recommendedName>
    <alternativeName>
        <fullName evidence="9">Thiamine-phosphate pyrophosphorylase</fullName>
        <shortName evidence="9">TMP pyrophosphorylase</shortName>
        <shortName evidence="9">TMP-PPase</shortName>
    </alternativeName>
</protein>
<keyword evidence="3 9" id="KW-0479">Metal-binding</keyword>
<organism evidence="14 15">
    <name type="scientific">Pseudohongiella spirulinae</name>
    <dbReference type="NCBI Taxonomy" id="1249552"/>
    <lineage>
        <taxon>Bacteria</taxon>
        <taxon>Pseudomonadati</taxon>
        <taxon>Pseudomonadota</taxon>
        <taxon>Gammaproteobacteria</taxon>
        <taxon>Pseudomonadales</taxon>
        <taxon>Pseudohongiellaceae</taxon>
        <taxon>Pseudohongiella</taxon>
    </lineage>
</organism>
<evidence type="ECO:0000256" key="3">
    <source>
        <dbReference type="ARBA" id="ARBA00022723"/>
    </source>
</evidence>
<proteinExistence type="inferred from homology"/>
<comment type="caution">
    <text evidence="9">Lacks conserved residue(s) required for the propagation of feature annotation.</text>
</comment>
<feature type="binding site" evidence="9">
    <location>
        <begin position="157"/>
        <end position="159"/>
    </location>
    <ligand>
        <name>2-[(2R,5Z)-2-carboxy-4-methylthiazol-5(2H)-ylidene]ethyl phosphate</name>
        <dbReference type="ChEBI" id="CHEBI:62899"/>
    </ligand>
</feature>
<comment type="function">
    <text evidence="9">Condenses 4-methyl-5-(beta-hydroxyethyl)thiazole monophosphate (THZ-P) and 2-methyl-4-amino-5-hydroxymethyl pyrimidine pyrophosphate (HMP-PP) to form thiamine monophosphate (TMP).</text>
</comment>
<feature type="binding site" evidence="9">
    <location>
        <position position="111"/>
    </location>
    <ligand>
        <name>Mg(2+)</name>
        <dbReference type="ChEBI" id="CHEBI:18420"/>
    </ligand>
</feature>
<dbReference type="SUPFAM" id="SSF51391">
    <property type="entry name" value="Thiamin phosphate synthase"/>
    <property type="match status" value="1"/>
</dbReference>
<evidence type="ECO:0000313" key="15">
    <source>
        <dbReference type="Proteomes" id="UP000065641"/>
    </source>
</evidence>
<evidence type="ECO:0000259" key="13">
    <source>
        <dbReference type="Pfam" id="PF02581"/>
    </source>
</evidence>
<keyword evidence="2 9" id="KW-0808">Transferase</keyword>
<feature type="binding site" evidence="9">
    <location>
        <position position="130"/>
    </location>
    <ligand>
        <name>4-amino-2-methyl-5-(diphosphooxymethyl)pyrimidine</name>
        <dbReference type="ChEBI" id="CHEBI:57841"/>
    </ligand>
</feature>
<dbReference type="AlphaFoldDB" id="A0A0S2KFK7"/>
<evidence type="ECO:0000256" key="1">
    <source>
        <dbReference type="ARBA" id="ARBA00005165"/>
    </source>
</evidence>
<dbReference type="RefSeq" id="WP_082628129.1">
    <property type="nucleotide sequence ID" value="NZ_CP013189.1"/>
</dbReference>
<feature type="region of interest" description="Disordered" evidence="12">
    <location>
        <begin position="1"/>
        <end position="23"/>
    </location>
</feature>
<feature type="compositionally biased region" description="Basic and acidic residues" evidence="12">
    <location>
        <begin position="13"/>
        <end position="22"/>
    </location>
</feature>
<evidence type="ECO:0000256" key="10">
    <source>
        <dbReference type="RuleBase" id="RU003826"/>
    </source>
</evidence>
<dbReference type="GO" id="GO:0009229">
    <property type="term" value="P:thiamine diphosphate biosynthetic process"/>
    <property type="evidence" value="ECO:0007669"/>
    <property type="project" value="UniProtKB-UniRule"/>
</dbReference>
<dbReference type="HAMAP" id="MF_00097">
    <property type="entry name" value="TMP_synthase"/>
    <property type="match status" value="1"/>
</dbReference>
<evidence type="ECO:0000256" key="12">
    <source>
        <dbReference type="SAM" id="MobiDB-lite"/>
    </source>
</evidence>
<dbReference type="Proteomes" id="UP000065641">
    <property type="component" value="Chromosome"/>
</dbReference>
<feature type="binding site" evidence="9">
    <location>
        <begin position="59"/>
        <end position="63"/>
    </location>
    <ligand>
        <name>4-amino-2-methyl-5-(diphosphooxymethyl)pyrimidine</name>
        <dbReference type="ChEBI" id="CHEBI:57841"/>
    </ligand>
</feature>
<evidence type="ECO:0000313" key="14">
    <source>
        <dbReference type="EMBL" id="ALO47127.1"/>
    </source>
</evidence>
<comment type="catalytic activity">
    <reaction evidence="8 9 10">
        <text>2-[(2R,5Z)-2-carboxy-4-methylthiazol-5(2H)-ylidene]ethyl phosphate + 4-amino-2-methyl-5-(diphosphooxymethyl)pyrimidine + 2 H(+) = thiamine phosphate + CO2 + diphosphate</text>
        <dbReference type="Rhea" id="RHEA:47844"/>
        <dbReference type="ChEBI" id="CHEBI:15378"/>
        <dbReference type="ChEBI" id="CHEBI:16526"/>
        <dbReference type="ChEBI" id="CHEBI:33019"/>
        <dbReference type="ChEBI" id="CHEBI:37575"/>
        <dbReference type="ChEBI" id="CHEBI:57841"/>
        <dbReference type="ChEBI" id="CHEBI:62899"/>
        <dbReference type="EC" id="2.5.1.3"/>
    </reaction>
</comment>
<evidence type="ECO:0000256" key="2">
    <source>
        <dbReference type="ARBA" id="ARBA00022679"/>
    </source>
</evidence>
<accession>A0A0S2KFK7</accession>
<dbReference type="KEGG" id="pspi:PS2015_2493"/>
<comment type="cofactor">
    <cofactor evidence="9">
        <name>Mg(2+)</name>
        <dbReference type="ChEBI" id="CHEBI:18420"/>
    </cofactor>
    <text evidence="9">Binds 1 Mg(2+) ion per subunit.</text>
</comment>
<dbReference type="InterPro" id="IPR022998">
    <property type="entry name" value="ThiamineP_synth_TenI"/>
</dbReference>
<feature type="binding site" evidence="9">
    <location>
        <position position="91"/>
    </location>
    <ligand>
        <name>4-amino-2-methyl-5-(diphosphooxymethyl)pyrimidine</name>
        <dbReference type="ChEBI" id="CHEBI:57841"/>
    </ligand>
</feature>
<comment type="pathway">
    <text evidence="1 9 11">Cofactor biosynthesis; thiamine diphosphate biosynthesis; thiamine phosphate from 4-amino-2-methyl-5-diphosphomethylpyrimidine and 4-methyl-5-(2-phosphoethyl)-thiazole: step 1/1.</text>
</comment>
<dbReference type="GO" id="GO:0000287">
    <property type="term" value="F:magnesium ion binding"/>
    <property type="evidence" value="ECO:0007669"/>
    <property type="project" value="UniProtKB-UniRule"/>
</dbReference>
<dbReference type="CDD" id="cd00564">
    <property type="entry name" value="TMP_TenI"/>
    <property type="match status" value="1"/>
</dbReference>
<gene>
    <name evidence="9" type="primary">thiE</name>
    <name evidence="14" type="ORF">PS2015_2493</name>
</gene>
<evidence type="ECO:0000256" key="6">
    <source>
        <dbReference type="ARBA" id="ARBA00047334"/>
    </source>
</evidence>
<dbReference type="InterPro" id="IPR013785">
    <property type="entry name" value="Aldolase_TIM"/>
</dbReference>
<feature type="binding site" evidence="9">
    <location>
        <position position="92"/>
    </location>
    <ligand>
        <name>Mg(2+)</name>
        <dbReference type="ChEBI" id="CHEBI:18420"/>
    </ligand>
</feature>
<evidence type="ECO:0000256" key="5">
    <source>
        <dbReference type="ARBA" id="ARBA00022977"/>
    </source>
</evidence>
<name>A0A0S2KFK7_9GAMM</name>
<feature type="domain" description="Thiamine phosphate synthase/TenI" evidence="13">
    <location>
        <begin position="29"/>
        <end position="209"/>
    </location>
</feature>
<dbReference type="GO" id="GO:0009228">
    <property type="term" value="P:thiamine biosynthetic process"/>
    <property type="evidence" value="ECO:0007669"/>
    <property type="project" value="UniProtKB-KW"/>
</dbReference>
<feature type="binding site" evidence="9">
    <location>
        <position position="187"/>
    </location>
    <ligand>
        <name>2-[(2R,5Z)-2-carboxy-4-methylthiazol-5(2H)-ylidene]ethyl phosphate</name>
        <dbReference type="ChEBI" id="CHEBI:62899"/>
    </ligand>
</feature>
<dbReference type="InterPro" id="IPR036206">
    <property type="entry name" value="ThiamineP_synth_sf"/>
</dbReference>